<evidence type="ECO:0000313" key="2">
    <source>
        <dbReference type="EMBL" id="KAL0173743.1"/>
    </source>
</evidence>
<organism evidence="2 3">
    <name type="scientific">Cirrhinus mrigala</name>
    <name type="common">Mrigala</name>
    <dbReference type="NCBI Taxonomy" id="683832"/>
    <lineage>
        <taxon>Eukaryota</taxon>
        <taxon>Metazoa</taxon>
        <taxon>Chordata</taxon>
        <taxon>Craniata</taxon>
        <taxon>Vertebrata</taxon>
        <taxon>Euteleostomi</taxon>
        <taxon>Actinopterygii</taxon>
        <taxon>Neopterygii</taxon>
        <taxon>Teleostei</taxon>
        <taxon>Ostariophysi</taxon>
        <taxon>Cypriniformes</taxon>
        <taxon>Cyprinidae</taxon>
        <taxon>Labeoninae</taxon>
        <taxon>Labeonini</taxon>
        <taxon>Cirrhinus</taxon>
    </lineage>
</organism>
<accession>A0ABD0PI39</accession>
<dbReference type="Proteomes" id="UP001529510">
    <property type="component" value="Unassembled WGS sequence"/>
</dbReference>
<dbReference type="CDD" id="cd00063">
    <property type="entry name" value="FN3"/>
    <property type="match status" value="1"/>
</dbReference>
<gene>
    <name evidence="2" type="ORF">M9458_029711</name>
</gene>
<dbReference type="AlphaFoldDB" id="A0ABD0PI39"/>
<dbReference type="Gene3D" id="2.60.40.10">
    <property type="entry name" value="Immunoglobulins"/>
    <property type="match status" value="1"/>
</dbReference>
<dbReference type="InterPro" id="IPR013783">
    <property type="entry name" value="Ig-like_fold"/>
</dbReference>
<reference evidence="2 3" key="1">
    <citation type="submission" date="2024-05" db="EMBL/GenBank/DDBJ databases">
        <title>Genome sequencing and assembly of Indian major carp, Cirrhinus mrigala (Hamilton, 1822).</title>
        <authorList>
            <person name="Mohindra V."/>
            <person name="Chowdhury L.M."/>
            <person name="Lal K."/>
            <person name="Jena J.K."/>
        </authorList>
    </citation>
    <scope>NUCLEOTIDE SEQUENCE [LARGE SCALE GENOMIC DNA]</scope>
    <source>
        <strain evidence="2">CM1030</strain>
        <tissue evidence="2">Blood</tissue>
    </source>
</reference>
<dbReference type="PROSITE" id="PS50853">
    <property type="entry name" value="FN3"/>
    <property type="match status" value="1"/>
</dbReference>
<dbReference type="EMBL" id="JAMKFB020000015">
    <property type="protein sequence ID" value="KAL0173743.1"/>
    <property type="molecule type" value="Genomic_DNA"/>
</dbReference>
<keyword evidence="3" id="KW-1185">Reference proteome</keyword>
<sequence length="54" mass="6034">PQYNTINVDTTGDIETLTLDNLKKYTQYEVRVQAANRAGMGPTSEEITITTLED</sequence>
<name>A0ABD0PI39_CIRMR</name>
<proteinExistence type="predicted"/>
<protein>
    <recommendedName>
        <fullName evidence="1">Fibronectin type-III domain-containing protein</fullName>
    </recommendedName>
</protein>
<comment type="caution">
    <text evidence="2">The sequence shown here is derived from an EMBL/GenBank/DDBJ whole genome shotgun (WGS) entry which is preliminary data.</text>
</comment>
<feature type="non-terminal residue" evidence="2">
    <location>
        <position position="1"/>
    </location>
</feature>
<dbReference type="InterPro" id="IPR003961">
    <property type="entry name" value="FN3_dom"/>
</dbReference>
<evidence type="ECO:0000313" key="3">
    <source>
        <dbReference type="Proteomes" id="UP001529510"/>
    </source>
</evidence>
<evidence type="ECO:0000259" key="1">
    <source>
        <dbReference type="PROSITE" id="PS50853"/>
    </source>
</evidence>
<feature type="domain" description="Fibronectin type-III" evidence="1">
    <location>
        <begin position="1"/>
        <end position="54"/>
    </location>
</feature>
<dbReference type="Pfam" id="PF00041">
    <property type="entry name" value="fn3"/>
    <property type="match status" value="1"/>
</dbReference>
<dbReference type="SUPFAM" id="SSF49265">
    <property type="entry name" value="Fibronectin type III"/>
    <property type="match status" value="1"/>
</dbReference>
<feature type="non-terminal residue" evidence="2">
    <location>
        <position position="54"/>
    </location>
</feature>
<dbReference type="InterPro" id="IPR036116">
    <property type="entry name" value="FN3_sf"/>
</dbReference>